<sequence>MIHLRLRVPADLREQVTELLCDDETVTNVAVHEGAFRKPEGDLVLADVARENASGVIGSLRDLGLHHQGSITVEDLSTVLSDDATRAEKAAPGAPDDGVVWVAIEDRLRAESRLSWAFVAFLTLATLIAGAGRILDQPILIVGAMVVGPEFTPMAAICFALARPRPHMVPRALATLAVGFVMALGLATLCWAVGYHGFGLFTPEEASTGPQTDFIIRPDIWSFLVALVAGSAGVLSLTTSKSGPLVGVFISVTTVPAIGTLAVALASGLWSEVGGCLAQLGVNVLGIVVAGVTTLWVQKLVWRRVARRGLRHGVRAGVGG</sequence>
<dbReference type="Pfam" id="PF04087">
    <property type="entry name" value="DUF389"/>
    <property type="match status" value="1"/>
</dbReference>
<feature type="transmembrane region" description="Helical" evidence="1">
    <location>
        <begin position="245"/>
        <end position="270"/>
    </location>
</feature>
<dbReference type="PANTHER" id="PTHR20992:SF9">
    <property type="entry name" value="AT15442P-RELATED"/>
    <property type="match status" value="1"/>
</dbReference>
<dbReference type="RefSeq" id="WP_310304744.1">
    <property type="nucleotide sequence ID" value="NZ_BAAAPS010000005.1"/>
</dbReference>
<keyword evidence="1" id="KW-0812">Transmembrane</keyword>
<keyword evidence="3" id="KW-1185">Reference proteome</keyword>
<gene>
    <name evidence="2" type="ORF">J2S63_003413</name>
</gene>
<dbReference type="PANTHER" id="PTHR20992">
    <property type="entry name" value="AT15442P-RELATED"/>
    <property type="match status" value="1"/>
</dbReference>
<protein>
    <submittedName>
        <fullName evidence="2">Hydrophobic protein (TIGR00271 family)</fullName>
    </submittedName>
</protein>
<proteinExistence type="predicted"/>
<evidence type="ECO:0000256" key="1">
    <source>
        <dbReference type="SAM" id="Phobius"/>
    </source>
</evidence>
<feature type="transmembrane region" description="Helical" evidence="1">
    <location>
        <begin position="220"/>
        <end position="238"/>
    </location>
</feature>
<dbReference type="EMBL" id="JAVDYG010000001">
    <property type="protein sequence ID" value="MDR7363860.1"/>
    <property type="molecule type" value="Genomic_DNA"/>
</dbReference>
<dbReference type="InterPro" id="IPR005240">
    <property type="entry name" value="DUF389"/>
</dbReference>
<dbReference type="Proteomes" id="UP001183648">
    <property type="component" value="Unassembled WGS sequence"/>
</dbReference>
<organism evidence="2 3">
    <name type="scientific">Nocardioides marmoribigeumensis</name>
    <dbReference type="NCBI Taxonomy" id="433649"/>
    <lineage>
        <taxon>Bacteria</taxon>
        <taxon>Bacillati</taxon>
        <taxon>Actinomycetota</taxon>
        <taxon>Actinomycetes</taxon>
        <taxon>Propionibacteriales</taxon>
        <taxon>Nocardioidaceae</taxon>
        <taxon>Nocardioides</taxon>
    </lineage>
</organism>
<evidence type="ECO:0000313" key="3">
    <source>
        <dbReference type="Proteomes" id="UP001183648"/>
    </source>
</evidence>
<feature type="transmembrane region" description="Helical" evidence="1">
    <location>
        <begin position="141"/>
        <end position="161"/>
    </location>
</feature>
<feature type="transmembrane region" description="Helical" evidence="1">
    <location>
        <begin position="114"/>
        <end position="135"/>
    </location>
</feature>
<evidence type="ECO:0000313" key="2">
    <source>
        <dbReference type="EMBL" id="MDR7363860.1"/>
    </source>
</evidence>
<reference evidence="2 3" key="1">
    <citation type="submission" date="2023-07" db="EMBL/GenBank/DDBJ databases">
        <title>Sequencing the genomes of 1000 actinobacteria strains.</title>
        <authorList>
            <person name="Klenk H.-P."/>
        </authorList>
    </citation>
    <scope>NUCLEOTIDE SEQUENCE [LARGE SCALE GENOMIC DNA]</scope>
    <source>
        <strain evidence="2 3">DSM 19426</strain>
    </source>
</reference>
<feature type="transmembrane region" description="Helical" evidence="1">
    <location>
        <begin position="282"/>
        <end position="302"/>
    </location>
</feature>
<keyword evidence="1" id="KW-1133">Transmembrane helix</keyword>
<keyword evidence="1" id="KW-0472">Membrane</keyword>
<feature type="transmembrane region" description="Helical" evidence="1">
    <location>
        <begin position="173"/>
        <end position="194"/>
    </location>
</feature>
<name>A0ABU2BZM4_9ACTN</name>
<comment type="caution">
    <text evidence="2">The sequence shown here is derived from an EMBL/GenBank/DDBJ whole genome shotgun (WGS) entry which is preliminary data.</text>
</comment>
<accession>A0ABU2BZM4</accession>